<dbReference type="NCBIfam" id="NF006143">
    <property type="entry name" value="PRK08293.1"/>
    <property type="match status" value="1"/>
</dbReference>
<dbReference type="Gene3D" id="3.40.50.720">
    <property type="entry name" value="NAD(P)-binding Rossmann-like Domain"/>
    <property type="match status" value="1"/>
</dbReference>
<dbReference type="InterPro" id="IPR006108">
    <property type="entry name" value="3HC_DH_C"/>
</dbReference>
<evidence type="ECO:0000256" key="2">
    <source>
        <dbReference type="PIRSR" id="PIRSR000105-1"/>
    </source>
</evidence>
<gene>
    <name evidence="5" type="ORF">DENIS_0141</name>
</gene>
<dbReference type="InterPro" id="IPR036291">
    <property type="entry name" value="NAD(P)-bd_dom_sf"/>
</dbReference>
<reference evidence="6" key="2">
    <citation type="submission" date="2019-01" db="EMBL/GenBank/DDBJ databases">
        <title>Genome sequence of Desulfonema ishimotonii strain Tokyo 01.</title>
        <authorList>
            <person name="Fukui M."/>
        </authorList>
    </citation>
    <scope>NUCLEOTIDE SEQUENCE [LARGE SCALE GENOMIC DNA]</scope>
    <source>
        <strain evidence="6">Tokyo 01</strain>
    </source>
</reference>
<feature type="domain" description="3-hydroxyacyl-CoA dehydrogenase NAD binding" evidence="4">
    <location>
        <begin position="9"/>
        <end position="185"/>
    </location>
</feature>
<evidence type="ECO:0000259" key="4">
    <source>
        <dbReference type="Pfam" id="PF02737"/>
    </source>
</evidence>
<protein>
    <submittedName>
        <fullName evidence="5">3-hydroxybutyryl-CoA dehydrogenase</fullName>
    </submittedName>
</protein>
<dbReference type="Pfam" id="PF00725">
    <property type="entry name" value="3HCDH"/>
    <property type="match status" value="1"/>
</dbReference>
<keyword evidence="1" id="KW-0560">Oxidoreductase</keyword>
<evidence type="ECO:0000313" key="5">
    <source>
        <dbReference type="EMBL" id="GBC59205.1"/>
    </source>
</evidence>
<comment type="caution">
    <text evidence="5">The sequence shown here is derived from an EMBL/GenBank/DDBJ whole genome shotgun (WGS) entry which is preliminary data.</text>
</comment>
<evidence type="ECO:0000256" key="1">
    <source>
        <dbReference type="ARBA" id="ARBA00023002"/>
    </source>
</evidence>
<dbReference type="RefSeq" id="WP_124326733.1">
    <property type="nucleotide sequence ID" value="NZ_BEXT01000001.1"/>
</dbReference>
<dbReference type="GO" id="GO:0006631">
    <property type="term" value="P:fatty acid metabolic process"/>
    <property type="evidence" value="ECO:0007669"/>
    <property type="project" value="InterPro"/>
</dbReference>
<dbReference type="InterPro" id="IPR022694">
    <property type="entry name" value="3-OHacyl-CoA_DH"/>
</dbReference>
<dbReference type="Gene3D" id="1.10.1040.10">
    <property type="entry name" value="N-(1-d-carboxylethyl)-l-norvaline Dehydrogenase, domain 2"/>
    <property type="match status" value="1"/>
</dbReference>
<name>A0A401FQP0_9BACT</name>
<sequence length="304" mass="33213">MNIKDIRKILIIGAGTMGHQIGFLCATHGCDVAVYDIDPEILKKAEERTKALSERFISKGRLSPEAAAQTLARISFTDDPEAAGRNADLVSESVPEDPALKGRIFAQFNGICPERTIFTTNTSSLVPSMFADATGRPERFLAFHFHDVALNNVVDVMPHPGTSPEAAETVRAFAEKIGQLPIVLKKEQPGYVFNTMLMTLLDAALNLATKEVASVEDIDRAWMGIMHTASGPFGIMDSVGLDTVWKITAYWAEKRNDPRAKKNAEFIKTYLDKGRLGKKSGQGFYAYPDPAFAAREFLAGKGSA</sequence>
<reference evidence="6" key="1">
    <citation type="submission" date="2017-11" db="EMBL/GenBank/DDBJ databases">
        <authorList>
            <person name="Watanabe M."/>
            <person name="Kojima H."/>
        </authorList>
    </citation>
    <scope>NUCLEOTIDE SEQUENCE [LARGE SCALE GENOMIC DNA]</scope>
    <source>
        <strain evidence="6">Tokyo 01</strain>
    </source>
</reference>
<dbReference type="AlphaFoldDB" id="A0A401FQP0"/>
<dbReference type="SUPFAM" id="SSF48179">
    <property type="entry name" value="6-phosphogluconate dehydrogenase C-terminal domain-like"/>
    <property type="match status" value="1"/>
</dbReference>
<dbReference type="PIRSF" id="PIRSF000105">
    <property type="entry name" value="HCDH"/>
    <property type="match status" value="1"/>
</dbReference>
<proteinExistence type="predicted"/>
<dbReference type="OrthoDB" id="9775332at2"/>
<dbReference type="PANTHER" id="PTHR48075">
    <property type="entry name" value="3-HYDROXYACYL-COA DEHYDROGENASE FAMILY PROTEIN"/>
    <property type="match status" value="1"/>
</dbReference>
<dbReference type="SUPFAM" id="SSF51735">
    <property type="entry name" value="NAD(P)-binding Rossmann-fold domains"/>
    <property type="match status" value="1"/>
</dbReference>
<organism evidence="5 6">
    <name type="scientific">Desulfonema ishimotonii</name>
    <dbReference type="NCBI Taxonomy" id="45657"/>
    <lineage>
        <taxon>Bacteria</taxon>
        <taxon>Pseudomonadati</taxon>
        <taxon>Thermodesulfobacteriota</taxon>
        <taxon>Desulfobacteria</taxon>
        <taxon>Desulfobacterales</taxon>
        <taxon>Desulfococcaceae</taxon>
        <taxon>Desulfonema</taxon>
    </lineage>
</organism>
<dbReference type="GO" id="GO:0070403">
    <property type="term" value="F:NAD+ binding"/>
    <property type="evidence" value="ECO:0007669"/>
    <property type="project" value="InterPro"/>
</dbReference>
<dbReference type="EMBL" id="BEXT01000001">
    <property type="protein sequence ID" value="GBC59205.1"/>
    <property type="molecule type" value="Genomic_DNA"/>
</dbReference>
<dbReference type="InterPro" id="IPR008927">
    <property type="entry name" value="6-PGluconate_DH-like_C_sf"/>
</dbReference>
<dbReference type="GO" id="GO:0016616">
    <property type="term" value="F:oxidoreductase activity, acting on the CH-OH group of donors, NAD or NADP as acceptor"/>
    <property type="evidence" value="ECO:0007669"/>
    <property type="project" value="InterPro"/>
</dbReference>
<dbReference type="Proteomes" id="UP000288096">
    <property type="component" value="Unassembled WGS sequence"/>
</dbReference>
<evidence type="ECO:0000259" key="3">
    <source>
        <dbReference type="Pfam" id="PF00725"/>
    </source>
</evidence>
<dbReference type="PANTHER" id="PTHR48075:SF5">
    <property type="entry name" value="3-HYDROXYBUTYRYL-COA DEHYDROGENASE"/>
    <property type="match status" value="1"/>
</dbReference>
<dbReference type="InterPro" id="IPR013328">
    <property type="entry name" value="6PGD_dom2"/>
</dbReference>
<dbReference type="Pfam" id="PF02737">
    <property type="entry name" value="3HCDH_N"/>
    <property type="match status" value="1"/>
</dbReference>
<evidence type="ECO:0000313" key="6">
    <source>
        <dbReference type="Proteomes" id="UP000288096"/>
    </source>
</evidence>
<dbReference type="InterPro" id="IPR006176">
    <property type="entry name" value="3-OHacyl-CoA_DH_NAD-bd"/>
</dbReference>
<feature type="domain" description="3-hydroxyacyl-CoA dehydrogenase C-terminal" evidence="3">
    <location>
        <begin position="190"/>
        <end position="287"/>
    </location>
</feature>
<accession>A0A401FQP0</accession>
<keyword evidence="6" id="KW-1185">Reference proteome</keyword>
<feature type="site" description="Important for catalytic activity" evidence="2">
    <location>
        <position position="144"/>
    </location>
</feature>